<dbReference type="STRING" id="37653.A0A0L8IAE3"/>
<feature type="domain" description="Fibronectin type-III" evidence="3">
    <location>
        <begin position="204"/>
        <end position="301"/>
    </location>
</feature>
<dbReference type="OrthoDB" id="504170at2759"/>
<dbReference type="EMBL" id="KQ416137">
    <property type="protein sequence ID" value="KOF98461.1"/>
    <property type="molecule type" value="Genomic_DNA"/>
</dbReference>
<sequence>PPSSPVGPVKFIDATISSVTLGWRTPRDDGRSAITGYKIYLYVDDKWKCIKTVDGNTFKYKVQDHIKEGGKYFFRITAVNALGESTPLDSDMYAPKKEKVVPSEPVGPIVVSNVQRSSAVIEWKPPVQGHPLTAYIIERKEKTRSFYSKVQSVDESITKFSITNLIEGNEYFFRVIAENEVGPGKPLEMEDPVLIKSPYKKPSAPEGPLVQSNLTEESVDLKWKPPTDDGGLPITHYVIEVREINRQTWSFMCEIRSSSTNYTVTGFVPGMQYFFRISAKNDEGQGPPLTSDQPARPVKAATVPKPPEFLGIKSIGKDLVTMEWGKPLDDGGSDITSYIVEYCPEGKDKWTKAAKVGAF</sequence>
<feature type="non-terminal residue" evidence="4">
    <location>
        <position position="359"/>
    </location>
</feature>
<dbReference type="PROSITE" id="PS50853">
    <property type="entry name" value="FN3"/>
    <property type="match status" value="4"/>
</dbReference>
<dbReference type="GO" id="GO:0048738">
    <property type="term" value="P:cardiac muscle tissue development"/>
    <property type="evidence" value="ECO:0007669"/>
    <property type="project" value="TreeGrafter"/>
</dbReference>
<dbReference type="InterPro" id="IPR013783">
    <property type="entry name" value="Ig-like_fold"/>
</dbReference>
<name>A0A0L8IAE3_OCTBM</name>
<dbReference type="PANTHER" id="PTHR14340">
    <property type="entry name" value="MICROFIBRIL-ASSOCIATED GLYCOPROTEIN 3"/>
    <property type="match status" value="1"/>
</dbReference>
<protein>
    <recommendedName>
        <fullName evidence="3">Fibronectin type-III domain-containing protein</fullName>
    </recommendedName>
</protein>
<gene>
    <name evidence="4" type="ORF">OCBIM_22025084mg</name>
</gene>
<feature type="domain" description="Fibronectin type-III" evidence="3">
    <location>
        <begin position="306"/>
        <end position="359"/>
    </location>
</feature>
<dbReference type="Pfam" id="PF00041">
    <property type="entry name" value="fn3"/>
    <property type="match status" value="3"/>
</dbReference>
<dbReference type="GO" id="GO:0045214">
    <property type="term" value="P:sarcomere organization"/>
    <property type="evidence" value="ECO:0007669"/>
    <property type="project" value="TreeGrafter"/>
</dbReference>
<dbReference type="InterPro" id="IPR036116">
    <property type="entry name" value="FN3_sf"/>
</dbReference>
<keyword evidence="1" id="KW-0393">Immunoglobulin domain</keyword>
<evidence type="ECO:0000256" key="1">
    <source>
        <dbReference type="ARBA" id="ARBA00023319"/>
    </source>
</evidence>
<dbReference type="SUPFAM" id="SSF49265">
    <property type="entry name" value="Fibronectin type III"/>
    <property type="match status" value="3"/>
</dbReference>
<dbReference type="PRINTS" id="PR00014">
    <property type="entry name" value="FNTYPEIII"/>
</dbReference>
<dbReference type="GO" id="GO:0031430">
    <property type="term" value="C:M band"/>
    <property type="evidence" value="ECO:0007669"/>
    <property type="project" value="TreeGrafter"/>
</dbReference>
<dbReference type="SMART" id="SM00060">
    <property type="entry name" value="FN3"/>
    <property type="match status" value="3"/>
</dbReference>
<accession>A0A0L8IAE3</accession>
<dbReference type="GO" id="GO:0008307">
    <property type="term" value="F:structural constituent of muscle"/>
    <property type="evidence" value="ECO:0007669"/>
    <property type="project" value="TreeGrafter"/>
</dbReference>
<dbReference type="Gene3D" id="2.60.40.10">
    <property type="entry name" value="Immunoglobulins"/>
    <property type="match status" value="4"/>
</dbReference>
<feature type="domain" description="Fibronectin type-III" evidence="3">
    <location>
        <begin position="5"/>
        <end position="98"/>
    </location>
</feature>
<reference evidence="4" key="1">
    <citation type="submission" date="2015-07" db="EMBL/GenBank/DDBJ databases">
        <title>MeaNS - Measles Nucleotide Surveillance Program.</title>
        <authorList>
            <person name="Tran T."/>
            <person name="Druce J."/>
        </authorList>
    </citation>
    <scope>NUCLEOTIDE SEQUENCE</scope>
    <source>
        <strain evidence="4">UCB-OBI-ISO-001</strain>
        <tissue evidence="4">Gonad</tissue>
    </source>
</reference>
<evidence type="ECO:0000259" key="3">
    <source>
        <dbReference type="PROSITE" id="PS50853"/>
    </source>
</evidence>
<evidence type="ECO:0000313" key="4">
    <source>
        <dbReference type="EMBL" id="KOF98461.1"/>
    </source>
</evidence>
<dbReference type="CDD" id="cd00063">
    <property type="entry name" value="FN3"/>
    <property type="match status" value="4"/>
</dbReference>
<proteinExistence type="predicted"/>
<feature type="non-terminal residue" evidence="4">
    <location>
        <position position="1"/>
    </location>
</feature>
<feature type="domain" description="Fibronectin type-III" evidence="3">
    <location>
        <begin position="105"/>
        <end position="198"/>
    </location>
</feature>
<feature type="region of interest" description="Disordered" evidence="2">
    <location>
        <begin position="284"/>
        <end position="303"/>
    </location>
</feature>
<dbReference type="PANTHER" id="PTHR14340:SF9">
    <property type="entry name" value="FIBRONECTIN TYPE-III DOMAIN-CONTAINING PROTEIN"/>
    <property type="match status" value="1"/>
</dbReference>
<evidence type="ECO:0000256" key="2">
    <source>
        <dbReference type="SAM" id="MobiDB-lite"/>
    </source>
</evidence>
<dbReference type="InterPro" id="IPR003961">
    <property type="entry name" value="FN3_dom"/>
</dbReference>
<organism evidence="4">
    <name type="scientific">Octopus bimaculoides</name>
    <name type="common">California two-spotted octopus</name>
    <dbReference type="NCBI Taxonomy" id="37653"/>
    <lineage>
        <taxon>Eukaryota</taxon>
        <taxon>Metazoa</taxon>
        <taxon>Spiralia</taxon>
        <taxon>Lophotrochozoa</taxon>
        <taxon>Mollusca</taxon>
        <taxon>Cephalopoda</taxon>
        <taxon>Coleoidea</taxon>
        <taxon>Octopodiformes</taxon>
        <taxon>Octopoda</taxon>
        <taxon>Incirrata</taxon>
        <taxon>Octopodidae</taxon>
        <taxon>Octopus</taxon>
    </lineage>
</organism>
<dbReference type="AlphaFoldDB" id="A0A0L8IAE3"/>
<dbReference type="FunFam" id="2.60.40.10:FF:000003">
    <property type="entry name" value="Titin isoform E"/>
    <property type="match status" value="1"/>
</dbReference>